<protein>
    <submittedName>
        <fullName evidence="1">Uncharacterized protein</fullName>
    </submittedName>
</protein>
<organism evidence="1 2">
    <name type="scientific">Mycetomoellerius zeteki</name>
    <dbReference type="NCBI Taxonomy" id="64791"/>
    <lineage>
        <taxon>Eukaryota</taxon>
        <taxon>Metazoa</taxon>
        <taxon>Ecdysozoa</taxon>
        <taxon>Arthropoda</taxon>
        <taxon>Hexapoda</taxon>
        <taxon>Insecta</taxon>
        <taxon>Pterygota</taxon>
        <taxon>Neoptera</taxon>
        <taxon>Endopterygota</taxon>
        <taxon>Hymenoptera</taxon>
        <taxon>Apocrita</taxon>
        <taxon>Aculeata</taxon>
        <taxon>Formicoidea</taxon>
        <taxon>Formicidae</taxon>
        <taxon>Myrmicinae</taxon>
        <taxon>Mycetomoellerius</taxon>
    </lineage>
</organism>
<keyword evidence="2" id="KW-1185">Reference proteome</keyword>
<dbReference type="EMBL" id="KQ982080">
    <property type="protein sequence ID" value="KYQ60125.1"/>
    <property type="molecule type" value="Genomic_DNA"/>
</dbReference>
<name>A0A151XII6_9HYME</name>
<proteinExistence type="predicted"/>
<gene>
    <name evidence="1" type="ORF">ALC60_00531</name>
</gene>
<dbReference type="Proteomes" id="UP000075809">
    <property type="component" value="Unassembled WGS sequence"/>
</dbReference>
<sequence length="136" mass="15947">MELQLAKYTQREDLDEYFRIILTIMTDLMIDVEKTENYLAFAKNGLICTNLLSLEHIIVDLREAASQLTKGLHFPFQVKLENWHNVQKYISINAFFVDHYIFTTLKFPVIAYSTYKVTKAISLPVYESSNIIYLLK</sequence>
<dbReference type="AlphaFoldDB" id="A0A151XII6"/>
<evidence type="ECO:0000313" key="2">
    <source>
        <dbReference type="Proteomes" id="UP000075809"/>
    </source>
</evidence>
<accession>A0A151XII6</accession>
<reference evidence="1 2" key="1">
    <citation type="submission" date="2015-09" db="EMBL/GenBank/DDBJ databases">
        <title>Trachymyrmex zeteki WGS genome.</title>
        <authorList>
            <person name="Nygaard S."/>
            <person name="Hu H."/>
            <person name="Boomsma J."/>
            <person name="Zhang G."/>
        </authorList>
    </citation>
    <scope>NUCLEOTIDE SEQUENCE [LARGE SCALE GENOMIC DNA]</scope>
    <source>
        <strain evidence="1">Tzet28-1</strain>
        <tissue evidence="1">Whole body</tissue>
    </source>
</reference>
<evidence type="ECO:0000313" key="1">
    <source>
        <dbReference type="EMBL" id="KYQ60125.1"/>
    </source>
</evidence>